<dbReference type="EMBL" id="JACGWM010000015">
    <property type="protein sequence ID" value="KAL0323658.1"/>
    <property type="molecule type" value="Genomic_DNA"/>
</dbReference>
<keyword evidence="7" id="KW-0539">Nucleus</keyword>
<dbReference type="InterPro" id="IPR001214">
    <property type="entry name" value="SET_dom"/>
</dbReference>
<evidence type="ECO:0000256" key="7">
    <source>
        <dbReference type="ARBA" id="ARBA00023242"/>
    </source>
</evidence>
<evidence type="ECO:0000259" key="9">
    <source>
        <dbReference type="PROSITE" id="PS50868"/>
    </source>
</evidence>
<protein>
    <submittedName>
        <fullName evidence="10">Histone-lysine N-methyltransferase, H3 lysine-4 specific</fullName>
    </submittedName>
</protein>
<comment type="caution">
    <text evidence="10">The sequence shown here is derived from an EMBL/GenBank/DDBJ whole genome shotgun (WGS) entry which is preliminary data.</text>
</comment>
<evidence type="ECO:0000256" key="5">
    <source>
        <dbReference type="ARBA" id="ARBA00023015"/>
    </source>
</evidence>
<evidence type="ECO:0000256" key="1">
    <source>
        <dbReference type="ARBA" id="ARBA00004123"/>
    </source>
</evidence>
<reference evidence="10" key="1">
    <citation type="submission" date="2020-06" db="EMBL/GenBank/DDBJ databases">
        <authorList>
            <person name="Li T."/>
            <person name="Hu X."/>
            <person name="Zhang T."/>
            <person name="Song X."/>
            <person name="Zhang H."/>
            <person name="Dai N."/>
            <person name="Sheng W."/>
            <person name="Hou X."/>
            <person name="Wei L."/>
        </authorList>
    </citation>
    <scope>NUCLEOTIDE SEQUENCE</scope>
    <source>
        <strain evidence="10">KEN8</strain>
        <tissue evidence="10">Leaf</tissue>
    </source>
</reference>
<dbReference type="PANTHER" id="PTHR45838:SF4">
    <property type="entry name" value="HISTONE-LYSINE N-METHYLTRANSFERASE TRITHORAX"/>
    <property type="match status" value="1"/>
</dbReference>
<evidence type="ECO:0000256" key="2">
    <source>
        <dbReference type="ARBA" id="ARBA00022603"/>
    </source>
</evidence>
<dbReference type="GO" id="GO:0042800">
    <property type="term" value="F:histone H3K4 methyltransferase activity"/>
    <property type="evidence" value="ECO:0007669"/>
    <property type="project" value="TreeGrafter"/>
</dbReference>
<evidence type="ECO:0000256" key="4">
    <source>
        <dbReference type="ARBA" id="ARBA00022691"/>
    </source>
</evidence>
<dbReference type="InterPro" id="IPR032308">
    <property type="entry name" value="TDBD"/>
</dbReference>
<dbReference type="SMART" id="SM00508">
    <property type="entry name" value="PostSET"/>
    <property type="match status" value="1"/>
</dbReference>
<dbReference type="InterPro" id="IPR046341">
    <property type="entry name" value="SET_dom_sf"/>
</dbReference>
<dbReference type="AlphaFoldDB" id="A0AAW2LXV0"/>
<dbReference type="PROSITE" id="PS50868">
    <property type="entry name" value="POST_SET"/>
    <property type="match status" value="1"/>
</dbReference>
<dbReference type="GO" id="GO:0032259">
    <property type="term" value="P:methylation"/>
    <property type="evidence" value="ECO:0007669"/>
    <property type="project" value="UniProtKB-KW"/>
</dbReference>
<name>A0AAW2LXV0_9LAMI</name>
<dbReference type="GO" id="GO:0035097">
    <property type="term" value="C:histone methyltransferase complex"/>
    <property type="evidence" value="ECO:0007669"/>
    <property type="project" value="TreeGrafter"/>
</dbReference>
<proteinExistence type="predicted"/>
<dbReference type="SMART" id="SM00317">
    <property type="entry name" value="SET"/>
    <property type="match status" value="1"/>
</dbReference>
<reference evidence="10" key="2">
    <citation type="journal article" date="2024" name="Plant">
        <title>Genomic evolution and insights into agronomic trait innovations of Sesamum species.</title>
        <authorList>
            <person name="Miao H."/>
            <person name="Wang L."/>
            <person name="Qu L."/>
            <person name="Liu H."/>
            <person name="Sun Y."/>
            <person name="Le M."/>
            <person name="Wang Q."/>
            <person name="Wei S."/>
            <person name="Zheng Y."/>
            <person name="Lin W."/>
            <person name="Duan Y."/>
            <person name="Cao H."/>
            <person name="Xiong S."/>
            <person name="Wang X."/>
            <person name="Wei L."/>
            <person name="Li C."/>
            <person name="Ma Q."/>
            <person name="Ju M."/>
            <person name="Zhao R."/>
            <person name="Li G."/>
            <person name="Mu C."/>
            <person name="Tian Q."/>
            <person name="Mei H."/>
            <person name="Zhang T."/>
            <person name="Gao T."/>
            <person name="Zhang H."/>
        </authorList>
    </citation>
    <scope>NUCLEOTIDE SEQUENCE</scope>
    <source>
        <strain evidence="10">KEN8</strain>
    </source>
</reference>
<dbReference type="Gene3D" id="2.170.270.10">
    <property type="entry name" value="SET domain"/>
    <property type="match status" value="1"/>
</dbReference>
<comment type="subcellular location">
    <subcellularLocation>
        <location evidence="1">Nucleus</location>
    </subcellularLocation>
</comment>
<feature type="domain" description="SET" evidence="8">
    <location>
        <begin position="1126"/>
        <end position="1234"/>
    </location>
</feature>
<dbReference type="Pfam" id="PF00856">
    <property type="entry name" value="SET"/>
    <property type="match status" value="1"/>
</dbReference>
<keyword evidence="6" id="KW-0804">Transcription</keyword>
<keyword evidence="3" id="KW-0808">Transferase</keyword>
<dbReference type="SUPFAM" id="SSF82199">
    <property type="entry name" value="SET domain"/>
    <property type="match status" value="1"/>
</dbReference>
<dbReference type="PROSITE" id="PS50280">
    <property type="entry name" value="SET"/>
    <property type="match status" value="1"/>
</dbReference>
<accession>A0AAW2LXV0</accession>
<evidence type="ECO:0000313" key="10">
    <source>
        <dbReference type="EMBL" id="KAL0323658.1"/>
    </source>
</evidence>
<gene>
    <name evidence="10" type="ORF">Scaly_2332900</name>
</gene>
<dbReference type="InterPro" id="IPR003616">
    <property type="entry name" value="Post-SET_dom"/>
</dbReference>
<keyword evidence="2" id="KW-0489">Methyltransferase</keyword>
<keyword evidence="5" id="KW-0805">Transcription regulation</keyword>
<sequence length="1258" mass="139189">MIQDHMVPNINGLDSSGHADLGASFLSLLPGPSTHLPCDLQQSLHLESVPISHQVSQNHGTANGFSTGSRVSVLPGALRQHNMDSHSGNLLLSDTGLLGVVCTCHGLYMSISKFSEHSGSSNVNPGNAVRMDNGETVAHWWKTSFSQSGIRVLESQRGLDWPEGISATSGVTNCPVSSLSNNTVLLTQVGPFRTSVSDEQQQHSINNAKENRSCRSIVDEYAYHGKNRISQECSNSLLKCFFNSSDGRHHAGDQKICVLRNSSSINSEKASQFTTVKLDPICESANSLHAIPDIQDLKKPFNGFNVGRNTSLIVEGPRVSPKIGLRCGRLPEQSRTLETKVLNAYGSSLNGMHAEPPKVISSDRLPWKRRSFYTEGCDLPPVERLFVKPVGIECNLTHSKKEQFSQGLPCACLPKNCSCTVQASCLTGKYDLNGGACCTLKKKGDRAGVATSLFNSYLNDNCIFREKGAKTLEKTQNFVAPKMKRVESHSFQWRDVPRKIMESCSSASKEQEAGSLNTSLVIPAADGAKCFTGFAQNVVPLQENEISNISSGCSAPDMTQLSIEVNKKDSCTVEGSDIKCANNLDLDEGSGNDRTWSSDHALDNGNCAEFLGSPSTINLIKTGPLKVVQRKPSIGLIEEIRLQNSLRSENALNQIKRSSTIQAESGPLQKFDVKSKKRRKTVKWMKLDAPICVSGQSSFNYESPKCTKEVGQSAHSFWNMPMLVGCDQVSSGNYLDSVEQSFKQRKSTFLADKGISIKSDLHKVYHQAEQQSIEAHKSFRVCDPLETTDMFRKKRLRSDDSKKIREICCNSAELTAKLTSSACPSNSLVETNFCRWTARPTVFGKYGIISNGNPSKPTKIIPLRKLFKIAASHADKSNKSATSIYHHDKLKSAPVKVRRTIVRHAKEMSLSEKVLKGQLRKVGANVVLELEPCHLNAEIETASCFATNGNNDLSNTSNKSNTYGITDGISGYDLKRKFKESRKRSLSELLVKGNGFKEVNSSVAKNSTSVCQTTGRCLGELMEDDAGDTVQTNEMHNCTRYSEKHQPRSSDMFSCVCGNSDRDEFDQLLECNRFLIKGYKGRKREGFLHNHPQDANGNAGCLVPQEQLNAWLHIHQQRPQRKGVHPKLTSSSVGSDCRVVEYVGEIVGLRVADRRESEYHSGKKLQHKSACYFFRIDKEHIIDATRKGGIARFVNHSCQPNCVAKVISVRNEKKVVFFAERDIYPGEEITYDYHFNHEDEGERIPCYCNSKNCRRYLN</sequence>
<evidence type="ECO:0000256" key="6">
    <source>
        <dbReference type="ARBA" id="ARBA00023163"/>
    </source>
</evidence>
<dbReference type="GO" id="GO:0045893">
    <property type="term" value="P:positive regulation of DNA-templated transcription"/>
    <property type="evidence" value="ECO:0007669"/>
    <property type="project" value="TreeGrafter"/>
</dbReference>
<keyword evidence="4" id="KW-0949">S-adenosyl-L-methionine</keyword>
<feature type="domain" description="Post-SET" evidence="9">
    <location>
        <begin position="1242"/>
        <end position="1258"/>
    </location>
</feature>
<organism evidence="10">
    <name type="scientific">Sesamum calycinum</name>
    <dbReference type="NCBI Taxonomy" id="2727403"/>
    <lineage>
        <taxon>Eukaryota</taxon>
        <taxon>Viridiplantae</taxon>
        <taxon>Streptophyta</taxon>
        <taxon>Embryophyta</taxon>
        <taxon>Tracheophyta</taxon>
        <taxon>Spermatophyta</taxon>
        <taxon>Magnoliopsida</taxon>
        <taxon>eudicotyledons</taxon>
        <taxon>Gunneridae</taxon>
        <taxon>Pentapetalae</taxon>
        <taxon>asterids</taxon>
        <taxon>lamiids</taxon>
        <taxon>Lamiales</taxon>
        <taxon>Pedaliaceae</taxon>
        <taxon>Sesamum</taxon>
    </lineage>
</organism>
<evidence type="ECO:0000256" key="3">
    <source>
        <dbReference type="ARBA" id="ARBA00022679"/>
    </source>
</evidence>
<evidence type="ECO:0000259" key="8">
    <source>
        <dbReference type="PROSITE" id="PS50280"/>
    </source>
</evidence>
<dbReference type="Pfam" id="PF16135">
    <property type="entry name" value="TDBD"/>
    <property type="match status" value="1"/>
</dbReference>
<dbReference type="PANTHER" id="PTHR45838">
    <property type="entry name" value="HISTONE-LYSINE-N-METHYLTRANSFERASE 2 KMT2 FAMILY MEMBER"/>
    <property type="match status" value="1"/>
</dbReference>